<evidence type="ECO:0000313" key="5">
    <source>
        <dbReference type="EMBL" id="AOZ89244.1"/>
    </source>
</evidence>
<evidence type="ECO:0000256" key="3">
    <source>
        <dbReference type="ARBA" id="ARBA00023163"/>
    </source>
</evidence>
<keyword evidence="1" id="KW-0805">Transcription regulation</keyword>
<dbReference type="InterPro" id="IPR000524">
    <property type="entry name" value="Tscrpt_reg_HTH_GntR"/>
</dbReference>
<gene>
    <name evidence="5" type="ORF">BK049_11445</name>
</gene>
<dbReference type="PROSITE" id="PS50949">
    <property type="entry name" value="HTH_GNTR"/>
    <property type="match status" value="1"/>
</dbReference>
<dbReference type="PANTHER" id="PTHR43537:SF5">
    <property type="entry name" value="UXU OPERON TRANSCRIPTIONAL REGULATOR"/>
    <property type="match status" value="1"/>
</dbReference>
<dbReference type="Pfam" id="PF00392">
    <property type="entry name" value="GntR"/>
    <property type="match status" value="1"/>
</dbReference>
<dbReference type="SMART" id="SM00345">
    <property type="entry name" value="HTH_GNTR"/>
    <property type="match status" value="1"/>
</dbReference>
<reference evidence="5 6" key="1">
    <citation type="submission" date="2016-10" db="EMBL/GenBank/DDBJ databases">
        <title>Whole genome sequence of hyper active fibrinolysis bacterium Bacillus pumilus strain VV3 isolated from fermented rice.</title>
        <authorList>
            <person name="Mariadas V.A."/>
            <person name="Vijayaraghavan P."/>
            <person name="Dhandapani V."/>
        </authorList>
    </citation>
    <scope>NUCLEOTIDE SEQUENCE [LARGE SCALE GENOMIC DNA]</scope>
    <source>
        <strain evidence="5 6">VV3</strain>
    </source>
</reference>
<dbReference type="GO" id="GO:0003700">
    <property type="term" value="F:DNA-binding transcription factor activity"/>
    <property type="evidence" value="ECO:0007669"/>
    <property type="project" value="InterPro"/>
</dbReference>
<dbReference type="Pfam" id="PF07729">
    <property type="entry name" value="FCD"/>
    <property type="match status" value="1"/>
</dbReference>
<dbReference type="Gene3D" id="1.20.120.530">
    <property type="entry name" value="GntR ligand-binding domain-like"/>
    <property type="match status" value="1"/>
</dbReference>
<dbReference type="CDD" id="cd07377">
    <property type="entry name" value="WHTH_GntR"/>
    <property type="match status" value="1"/>
</dbReference>
<dbReference type="SUPFAM" id="SSF48008">
    <property type="entry name" value="GntR ligand-binding domain-like"/>
    <property type="match status" value="1"/>
</dbReference>
<dbReference type="Proteomes" id="UP000177709">
    <property type="component" value="Chromosome"/>
</dbReference>
<name>A0AAC9NCZ1_9BACI</name>
<evidence type="ECO:0000313" key="6">
    <source>
        <dbReference type="Proteomes" id="UP000177709"/>
    </source>
</evidence>
<dbReference type="InterPro" id="IPR008920">
    <property type="entry name" value="TF_FadR/GntR_C"/>
</dbReference>
<keyword evidence="3" id="KW-0804">Transcription</keyword>
<evidence type="ECO:0000256" key="2">
    <source>
        <dbReference type="ARBA" id="ARBA00023125"/>
    </source>
</evidence>
<dbReference type="SMART" id="SM00895">
    <property type="entry name" value="FCD"/>
    <property type="match status" value="1"/>
</dbReference>
<proteinExistence type="predicted"/>
<dbReference type="SUPFAM" id="SSF46785">
    <property type="entry name" value="Winged helix' DNA-binding domain"/>
    <property type="match status" value="1"/>
</dbReference>
<dbReference type="PRINTS" id="PR00035">
    <property type="entry name" value="HTHGNTR"/>
</dbReference>
<evidence type="ECO:0000259" key="4">
    <source>
        <dbReference type="PROSITE" id="PS50949"/>
    </source>
</evidence>
<dbReference type="InterPro" id="IPR036390">
    <property type="entry name" value="WH_DNA-bd_sf"/>
</dbReference>
<organism evidence="5 6">
    <name type="scientific">Bacillus xiamenensis</name>
    <dbReference type="NCBI Taxonomy" id="1178537"/>
    <lineage>
        <taxon>Bacteria</taxon>
        <taxon>Bacillati</taxon>
        <taxon>Bacillota</taxon>
        <taxon>Bacilli</taxon>
        <taxon>Bacillales</taxon>
        <taxon>Bacillaceae</taxon>
        <taxon>Bacillus</taxon>
    </lineage>
</organism>
<dbReference type="RefSeq" id="WP_071168540.1">
    <property type="nucleotide sequence ID" value="NZ_CP017786.1"/>
</dbReference>
<feature type="domain" description="HTH gntR-type" evidence="4">
    <location>
        <begin position="9"/>
        <end position="77"/>
    </location>
</feature>
<dbReference type="KEGG" id="bxi:BK049_11445"/>
<dbReference type="InterPro" id="IPR011711">
    <property type="entry name" value="GntR_C"/>
</dbReference>
<protein>
    <submittedName>
        <fullName evidence="5">GntR family transcriptional regulator</fullName>
    </submittedName>
</protein>
<dbReference type="InterPro" id="IPR036388">
    <property type="entry name" value="WH-like_DNA-bd_sf"/>
</dbReference>
<dbReference type="GO" id="GO:0003677">
    <property type="term" value="F:DNA binding"/>
    <property type="evidence" value="ECO:0007669"/>
    <property type="project" value="UniProtKB-KW"/>
</dbReference>
<dbReference type="PANTHER" id="PTHR43537">
    <property type="entry name" value="TRANSCRIPTIONAL REGULATOR, GNTR FAMILY"/>
    <property type="match status" value="1"/>
</dbReference>
<dbReference type="AlphaFoldDB" id="A0AAC9NCZ1"/>
<dbReference type="EMBL" id="CP017786">
    <property type="protein sequence ID" value="AOZ89244.1"/>
    <property type="molecule type" value="Genomic_DNA"/>
</dbReference>
<evidence type="ECO:0000256" key="1">
    <source>
        <dbReference type="ARBA" id="ARBA00023015"/>
    </source>
</evidence>
<keyword evidence="2" id="KW-0238">DNA-binding</keyword>
<sequence length="246" mass="27871">MKYKQIKTKKIYEEIADALVESIRTGELLPGEKLDSVQALSENFQVSRSAVREALSALKAIGLIEMKQGEGTYVKQFDPEQLAFCTSPAFLMKQQDIAQLFEVRAIIEAGAVKKAALLRTDEDLHRLRDALEQMKLAEAHQEMGEEADLTFHLALAKASKNGVLETLMSQVSTLLIETMRETRKAVLFSKKASIRQLYKDHEQIYQAVMAKQPEEAERAMLTHLENVERRLGDVQQEQGRKPDIQQ</sequence>
<accession>A0AAC9NCZ1</accession>
<dbReference type="Gene3D" id="1.10.10.10">
    <property type="entry name" value="Winged helix-like DNA-binding domain superfamily/Winged helix DNA-binding domain"/>
    <property type="match status" value="1"/>
</dbReference>